<protein>
    <submittedName>
        <fullName evidence="6">LysR family transcriptional regulator</fullName>
    </submittedName>
</protein>
<proteinExistence type="inferred from homology"/>
<keyword evidence="2" id="KW-0805">Transcription regulation</keyword>
<keyword evidence="4" id="KW-0804">Transcription</keyword>
<dbReference type="PANTHER" id="PTHR30419">
    <property type="entry name" value="HTH-TYPE TRANSCRIPTIONAL REGULATOR YBHD"/>
    <property type="match status" value="1"/>
</dbReference>
<dbReference type="SUPFAM" id="SSF53850">
    <property type="entry name" value="Periplasmic binding protein-like II"/>
    <property type="match status" value="1"/>
</dbReference>
<dbReference type="InterPro" id="IPR036390">
    <property type="entry name" value="WH_DNA-bd_sf"/>
</dbReference>
<evidence type="ECO:0000259" key="5">
    <source>
        <dbReference type="PROSITE" id="PS50931"/>
    </source>
</evidence>
<comment type="similarity">
    <text evidence="1">Belongs to the LysR transcriptional regulatory family.</text>
</comment>
<evidence type="ECO:0000313" key="6">
    <source>
        <dbReference type="EMBL" id="GAA4353806.1"/>
    </source>
</evidence>
<dbReference type="Proteomes" id="UP001500975">
    <property type="component" value="Unassembled WGS sequence"/>
</dbReference>
<dbReference type="Pfam" id="PF00126">
    <property type="entry name" value="HTH_1"/>
    <property type="match status" value="1"/>
</dbReference>
<evidence type="ECO:0000313" key="7">
    <source>
        <dbReference type="Proteomes" id="UP001500975"/>
    </source>
</evidence>
<reference evidence="7" key="1">
    <citation type="journal article" date="2019" name="Int. J. Syst. Evol. Microbiol.">
        <title>The Global Catalogue of Microorganisms (GCM) 10K type strain sequencing project: providing services to taxonomists for standard genome sequencing and annotation.</title>
        <authorList>
            <consortium name="The Broad Institute Genomics Platform"/>
            <consortium name="The Broad Institute Genome Sequencing Center for Infectious Disease"/>
            <person name="Wu L."/>
            <person name="Ma J."/>
        </authorList>
    </citation>
    <scope>NUCLEOTIDE SEQUENCE [LARGE SCALE GENOMIC DNA]</scope>
    <source>
        <strain evidence="7">JCM 17804</strain>
    </source>
</reference>
<keyword evidence="3" id="KW-0238">DNA-binding</keyword>
<organism evidence="6 7">
    <name type="scientific">Variovorax defluvii</name>
    <dbReference type="NCBI Taxonomy" id="913761"/>
    <lineage>
        <taxon>Bacteria</taxon>
        <taxon>Pseudomonadati</taxon>
        <taxon>Pseudomonadota</taxon>
        <taxon>Betaproteobacteria</taxon>
        <taxon>Burkholderiales</taxon>
        <taxon>Comamonadaceae</taxon>
        <taxon>Variovorax</taxon>
    </lineage>
</organism>
<dbReference type="Gene3D" id="1.10.10.10">
    <property type="entry name" value="Winged helix-like DNA-binding domain superfamily/Winged helix DNA-binding domain"/>
    <property type="match status" value="1"/>
</dbReference>
<dbReference type="EMBL" id="BAABGJ010000079">
    <property type="protein sequence ID" value="GAA4353806.1"/>
    <property type="molecule type" value="Genomic_DNA"/>
</dbReference>
<dbReference type="SUPFAM" id="SSF46785">
    <property type="entry name" value="Winged helix' DNA-binding domain"/>
    <property type="match status" value="1"/>
</dbReference>
<dbReference type="InterPro" id="IPR005119">
    <property type="entry name" value="LysR_subst-bd"/>
</dbReference>
<name>A0ABP8I946_9BURK</name>
<comment type="caution">
    <text evidence="6">The sequence shown here is derived from an EMBL/GenBank/DDBJ whole genome shotgun (WGS) entry which is preliminary data.</text>
</comment>
<sequence>MSARTDWVRQADLLSLRIFLSAIEDGQIGLAASREHLVASAATKRIQELENLAGVQLLVRTAKGVKASAAGEVLAAHARTVFATLEAAQADMSRFANGDRGIVIVGSLRWVIRANLAQEIASFGRSHPGVSVRLREEPGTPVVLQSLAQGAIDVAVIIQLPGLDTTGADLACFRRDQLVAVLPEGHALEGRTSLRFHELLDDEFIGFAPPAPLMPALHKIAQGIGREIKVKFAAQSVEVAYSFVRAGLGVAIMPMCTLPPDIESVTAVPVDEAWAQCDMCIATARGRPLKPPVEAFIAHLRSGLEAMAAPKAITSRMEKSTFSMIN</sequence>
<evidence type="ECO:0000256" key="4">
    <source>
        <dbReference type="ARBA" id="ARBA00023163"/>
    </source>
</evidence>
<evidence type="ECO:0000256" key="1">
    <source>
        <dbReference type="ARBA" id="ARBA00009437"/>
    </source>
</evidence>
<dbReference type="InterPro" id="IPR000847">
    <property type="entry name" value="LysR_HTH_N"/>
</dbReference>
<evidence type="ECO:0000256" key="3">
    <source>
        <dbReference type="ARBA" id="ARBA00023125"/>
    </source>
</evidence>
<dbReference type="InterPro" id="IPR050950">
    <property type="entry name" value="HTH-type_LysR_regulators"/>
</dbReference>
<dbReference type="PROSITE" id="PS50931">
    <property type="entry name" value="HTH_LYSR"/>
    <property type="match status" value="1"/>
</dbReference>
<evidence type="ECO:0000256" key="2">
    <source>
        <dbReference type="ARBA" id="ARBA00023015"/>
    </source>
</evidence>
<keyword evidence="7" id="KW-1185">Reference proteome</keyword>
<dbReference type="PANTHER" id="PTHR30419:SF2">
    <property type="entry name" value="LYSR FAMILY TRANSCRIPTIONAL REGULATOR"/>
    <property type="match status" value="1"/>
</dbReference>
<dbReference type="InterPro" id="IPR036388">
    <property type="entry name" value="WH-like_DNA-bd_sf"/>
</dbReference>
<gene>
    <name evidence="6" type="ORF">GCM10023165_44440</name>
</gene>
<dbReference type="RefSeq" id="WP_345540694.1">
    <property type="nucleotide sequence ID" value="NZ_BAABGJ010000079.1"/>
</dbReference>
<accession>A0ABP8I946</accession>
<dbReference type="Pfam" id="PF03466">
    <property type="entry name" value="LysR_substrate"/>
    <property type="match status" value="1"/>
</dbReference>
<dbReference type="Gene3D" id="3.40.190.290">
    <property type="match status" value="1"/>
</dbReference>
<feature type="domain" description="HTH lysR-type" evidence="5">
    <location>
        <begin position="16"/>
        <end position="68"/>
    </location>
</feature>